<dbReference type="CDD" id="cd14668">
    <property type="entry name" value="mlta_B"/>
    <property type="match status" value="1"/>
</dbReference>
<dbReference type="SUPFAM" id="SSF50685">
    <property type="entry name" value="Barwin-like endoglucanases"/>
    <property type="match status" value="1"/>
</dbReference>
<dbReference type="AlphaFoldDB" id="M4VIH3"/>
<evidence type="ECO:0000256" key="2">
    <source>
        <dbReference type="ARBA" id="ARBA00012587"/>
    </source>
</evidence>
<evidence type="ECO:0000259" key="7">
    <source>
        <dbReference type="SMART" id="SM00925"/>
    </source>
</evidence>
<dbReference type="GO" id="GO:0009253">
    <property type="term" value="P:peptidoglycan catabolic process"/>
    <property type="evidence" value="ECO:0007669"/>
    <property type="project" value="TreeGrafter"/>
</dbReference>
<evidence type="ECO:0000256" key="5">
    <source>
        <dbReference type="ARBA" id="ARBA00030918"/>
    </source>
</evidence>
<comment type="catalytic activity">
    <reaction evidence="1">
        <text>Exolytic cleavage of the (1-&gt;4)-beta-glycosidic linkage between N-acetylmuramic acid (MurNAc) and N-acetylglucosamine (GlcNAc) residues in peptidoglycan, from either the reducing or the non-reducing ends of the peptidoglycan chains, with concomitant formation of a 1,6-anhydrobond in the MurNAc residue.</text>
        <dbReference type="EC" id="4.2.2.n1"/>
    </reaction>
</comment>
<keyword evidence="3" id="KW-0456">Lyase</keyword>
<dbReference type="Proteomes" id="UP000011932">
    <property type="component" value="Chromosome"/>
</dbReference>
<keyword evidence="4" id="KW-0961">Cell wall biogenesis/degradation</keyword>
<evidence type="ECO:0000256" key="6">
    <source>
        <dbReference type="SAM" id="SignalP"/>
    </source>
</evidence>
<evidence type="ECO:0000313" key="8">
    <source>
        <dbReference type="EMBL" id="AGH99192.1"/>
    </source>
</evidence>
<dbReference type="Gene3D" id="2.40.240.50">
    <property type="entry name" value="Barwin-like endoglucanases"/>
    <property type="match status" value="1"/>
</dbReference>
<dbReference type="GO" id="GO:0004553">
    <property type="term" value="F:hydrolase activity, hydrolyzing O-glycosyl compounds"/>
    <property type="evidence" value="ECO:0007669"/>
    <property type="project" value="InterPro"/>
</dbReference>
<dbReference type="KEGG" id="man:A11S_2398"/>
<keyword evidence="8" id="KW-0326">Glycosidase</keyword>
<dbReference type="OrthoDB" id="9783686at2"/>
<organism evidence="8 9">
    <name type="scientific">Micavibrio aeruginosavorus EPB</name>
    <dbReference type="NCBI Taxonomy" id="349215"/>
    <lineage>
        <taxon>Bacteria</taxon>
        <taxon>Pseudomonadati</taxon>
        <taxon>Bdellovibrionota</taxon>
        <taxon>Bdellovibrionia</taxon>
        <taxon>Bdellovibrionales</taxon>
        <taxon>Pseudobdellovibrionaceae</taxon>
        <taxon>Micavibrio</taxon>
    </lineage>
</organism>
<feature type="domain" description="Lytic transglycosylase MltA" evidence="7">
    <location>
        <begin position="140"/>
        <end position="300"/>
    </location>
</feature>
<dbReference type="STRING" id="349215.A11S_2398"/>
<dbReference type="GO" id="GO:0008933">
    <property type="term" value="F:peptidoglycan lytic transglycosylase activity"/>
    <property type="evidence" value="ECO:0007669"/>
    <property type="project" value="TreeGrafter"/>
</dbReference>
<accession>M4VIH3</accession>
<dbReference type="GO" id="GO:0009254">
    <property type="term" value="P:peptidoglycan turnover"/>
    <property type="evidence" value="ECO:0007669"/>
    <property type="project" value="InterPro"/>
</dbReference>
<dbReference type="EC" id="4.2.2.n1" evidence="2"/>
<dbReference type="Pfam" id="PF06725">
    <property type="entry name" value="3D"/>
    <property type="match status" value="1"/>
</dbReference>
<evidence type="ECO:0000313" key="9">
    <source>
        <dbReference type="Proteomes" id="UP000011932"/>
    </source>
</evidence>
<reference evidence="8 9" key="1">
    <citation type="journal article" date="2013" name="ISME J.">
        <title>By their genes ye shall know them: genomic signatures of predatory bacteria.</title>
        <authorList>
            <person name="Pasternak Z."/>
            <person name="Pietrokovski S."/>
            <person name="Rotem O."/>
            <person name="Gophna U."/>
            <person name="Lurie-Weinberger M.N."/>
            <person name="Jurkevitch E."/>
        </authorList>
    </citation>
    <scope>NUCLEOTIDE SEQUENCE [LARGE SCALE GENOMIC DNA]</scope>
    <source>
        <strain evidence="8">EPB</strain>
    </source>
</reference>
<dbReference type="PROSITE" id="PS51257">
    <property type="entry name" value="PROKAR_LIPOPROTEIN"/>
    <property type="match status" value="1"/>
</dbReference>
<evidence type="ECO:0000256" key="3">
    <source>
        <dbReference type="ARBA" id="ARBA00023239"/>
    </source>
</evidence>
<keyword evidence="8" id="KW-0378">Hydrolase</keyword>
<dbReference type="GO" id="GO:0019867">
    <property type="term" value="C:outer membrane"/>
    <property type="evidence" value="ECO:0007669"/>
    <property type="project" value="InterPro"/>
</dbReference>
<proteinExistence type="predicted"/>
<dbReference type="Pfam" id="PF03562">
    <property type="entry name" value="MltA"/>
    <property type="match status" value="1"/>
</dbReference>
<dbReference type="GO" id="GO:0071555">
    <property type="term" value="P:cell wall organization"/>
    <property type="evidence" value="ECO:0007669"/>
    <property type="project" value="UniProtKB-KW"/>
</dbReference>
<dbReference type="CDD" id="cd14485">
    <property type="entry name" value="mltA_like_LT_A"/>
    <property type="match status" value="1"/>
</dbReference>
<dbReference type="SMART" id="SM00925">
    <property type="entry name" value="MltA"/>
    <property type="match status" value="1"/>
</dbReference>
<evidence type="ECO:0000256" key="4">
    <source>
        <dbReference type="ARBA" id="ARBA00023316"/>
    </source>
</evidence>
<feature type="signal peptide" evidence="6">
    <location>
        <begin position="1"/>
        <end position="19"/>
    </location>
</feature>
<dbReference type="InterPro" id="IPR010611">
    <property type="entry name" value="3D_dom"/>
</dbReference>
<dbReference type="InterPro" id="IPR005300">
    <property type="entry name" value="MltA_B"/>
</dbReference>
<dbReference type="PANTHER" id="PTHR30124:SF0">
    <property type="entry name" value="MEMBRANE-BOUND LYTIC MUREIN TRANSGLYCOSYLASE A"/>
    <property type="match status" value="1"/>
</dbReference>
<dbReference type="PIRSF" id="PIRSF019422">
    <property type="entry name" value="MltA"/>
    <property type="match status" value="1"/>
</dbReference>
<dbReference type="InterPro" id="IPR026044">
    <property type="entry name" value="MltA"/>
</dbReference>
<dbReference type="InterPro" id="IPR036908">
    <property type="entry name" value="RlpA-like_sf"/>
</dbReference>
<dbReference type="Gene3D" id="2.40.40.10">
    <property type="entry name" value="RlpA-like domain"/>
    <property type="match status" value="1"/>
</dbReference>
<dbReference type="PATRIC" id="fig|349215.9.peg.2327"/>
<evidence type="ECO:0000256" key="1">
    <source>
        <dbReference type="ARBA" id="ARBA00001420"/>
    </source>
</evidence>
<sequence>MMKNMRPFSLVLVLSFALAACGTGPEEPPRFAPDDAPLVLRAADVSALPGWNDDDVAQVLPALQKSCARIAKAAPDKAFGVDARFGTMADWQAPCQALAQTPPVDMRAFMVQWFNVYAAVAATDRGDHENGLFTGYYEASLNGSRTRHGPYQTPLRVRPTDLVMVDLGQFRDSLKGQRIAGRVVDGNLKPFETRGQIEAQTPALQDDDATVLAWVDNPVDAFFLQIQGSGRVQMDDGSVLQVGYAAQNGHPYTAIGRELIKRGAMTKDEVSMQSIRAWLEAHPDQADDLMNVNASYVYFQLIEGEGPLGGENIALTAGRSLAIDRSKIPYGVPLWLDAGGPGSDVVSDAATTIPPIRRLMMAQDTGGAIRGAVRGDVYFGYGDAAEHNAGLMKSDGRYWFFIPKSVTFDPQ</sequence>
<feature type="chain" id="PRO_5004060330" description="peptidoglycan lytic exotransglycosylase" evidence="6">
    <location>
        <begin position="20"/>
        <end position="411"/>
    </location>
</feature>
<dbReference type="RefSeq" id="WP_015468695.1">
    <property type="nucleotide sequence ID" value="NC_020812.1"/>
</dbReference>
<gene>
    <name evidence="8" type="ORF">A11S_2398</name>
</gene>
<dbReference type="EMBL" id="CP003538">
    <property type="protein sequence ID" value="AGH99192.1"/>
    <property type="molecule type" value="Genomic_DNA"/>
</dbReference>
<protein>
    <recommendedName>
        <fullName evidence="2">peptidoglycan lytic exotransglycosylase</fullName>
        <ecNumber evidence="2">4.2.2.n1</ecNumber>
    </recommendedName>
    <alternativeName>
        <fullName evidence="5">Murein hydrolase A</fullName>
    </alternativeName>
</protein>
<dbReference type="HOGENOM" id="CLU_037751_0_0_5"/>
<name>M4VIH3_9BACT</name>
<dbReference type="PANTHER" id="PTHR30124">
    <property type="entry name" value="MEMBRANE-BOUND LYTIC MUREIN TRANSGLYCOSYLASE A"/>
    <property type="match status" value="1"/>
</dbReference>
<keyword evidence="6" id="KW-0732">Signal</keyword>